<proteinExistence type="predicted"/>
<evidence type="ECO:0000313" key="1">
    <source>
        <dbReference type="Proteomes" id="UP000515211"/>
    </source>
</evidence>
<dbReference type="Gene3D" id="2.40.50.140">
    <property type="entry name" value="Nucleic acid-binding proteins"/>
    <property type="match status" value="2"/>
</dbReference>
<accession>A0A9C6TPE7</accession>
<gene>
    <name evidence="2" type="primary">LOC107480304</name>
</gene>
<dbReference type="Proteomes" id="UP000515211">
    <property type="component" value="Chromosome 3"/>
</dbReference>
<sequence>MRLALMNAVSQPPIILFQSVKVKIYEGKVVVQNVIDCSKIMINPDIPEAVCFITRLDPLESYFIDSIILGNGFIVADVDDDFVNLSMNRSIKELRENDADGFFNVVAKIKSICNNFDWWYYSCPHDEISSLGSRISVTSDNMKSIEVNMEALGAAYNLTKLNEEFYLDASDFLYKLIGKKLVFMVDHQPVESDTICPAYNVFKVSTHEFILKLIESVENRVLNACAIISASNMASIEDHVSHISGSILSAHKYVHVVNEIICNKRLASPYRDVPRSTK</sequence>
<dbReference type="InterPro" id="IPR012340">
    <property type="entry name" value="NA-bd_OB-fold"/>
</dbReference>
<reference evidence="1" key="1">
    <citation type="journal article" date="2016" name="Nat. Genet.">
        <title>The genome sequences of Arachis duranensis and Arachis ipaensis, the diploid ancestors of cultivated peanut.</title>
        <authorList>
            <person name="Bertioli D.J."/>
            <person name="Cannon S.B."/>
            <person name="Froenicke L."/>
            <person name="Huang G."/>
            <person name="Farmer A.D."/>
            <person name="Cannon E.K."/>
            <person name="Liu X."/>
            <person name="Gao D."/>
            <person name="Clevenger J."/>
            <person name="Dash S."/>
            <person name="Ren L."/>
            <person name="Moretzsohn M.C."/>
            <person name="Shirasawa K."/>
            <person name="Huang W."/>
            <person name="Vidigal B."/>
            <person name="Abernathy B."/>
            <person name="Chu Y."/>
            <person name="Niederhuth C.E."/>
            <person name="Umale P."/>
            <person name="Araujo A.C."/>
            <person name="Kozik A."/>
            <person name="Kim K.D."/>
            <person name="Burow M.D."/>
            <person name="Varshney R.K."/>
            <person name="Wang X."/>
            <person name="Zhang X."/>
            <person name="Barkley N."/>
            <person name="Guimaraes P.M."/>
            <person name="Isobe S."/>
            <person name="Guo B."/>
            <person name="Liao B."/>
            <person name="Stalker H.T."/>
            <person name="Schmitz R.J."/>
            <person name="Scheffler B.E."/>
            <person name="Leal-Bertioli S.C."/>
            <person name="Xun X."/>
            <person name="Jackson S.A."/>
            <person name="Michelmore R."/>
            <person name="Ozias-Akins P."/>
        </authorList>
    </citation>
    <scope>NUCLEOTIDE SEQUENCE [LARGE SCALE GENOMIC DNA]</scope>
    <source>
        <strain evidence="1">cv. V14167</strain>
    </source>
</reference>
<dbReference type="RefSeq" id="XP_052114399.1">
    <property type="nucleotide sequence ID" value="XM_052258439.1"/>
</dbReference>
<protein>
    <submittedName>
        <fullName evidence="2">Uncharacterized protein LOC107480304</fullName>
    </submittedName>
</protein>
<dbReference type="AlphaFoldDB" id="A0A9C6TPE7"/>
<reference evidence="2" key="2">
    <citation type="submission" date="2025-08" db="UniProtKB">
        <authorList>
            <consortium name="RefSeq"/>
        </authorList>
    </citation>
    <scope>IDENTIFICATION</scope>
    <source>
        <tissue evidence="2">Whole plant</tissue>
    </source>
</reference>
<evidence type="ECO:0000313" key="2">
    <source>
        <dbReference type="RefSeq" id="XP_052114399.1"/>
    </source>
</evidence>
<keyword evidence="1" id="KW-1185">Reference proteome</keyword>
<dbReference type="KEGG" id="adu:107480304"/>
<organism evidence="1 2">
    <name type="scientific">Arachis duranensis</name>
    <name type="common">Wild peanut</name>
    <dbReference type="NCBI Taxonomy" id="130453"/>
    <lineage>
        <taxon>Eukaryota</taxon>
        <taxon>Viridiplantae</taxon>
        <taxon>Streptophyta</taxon>
        <taxon>Embryophyta</taxon>
        <taxon>Tracheophyta</taxon>
        <taxon>Spermatophyta</taxon>
        <taxon>Magnoliopsida</taxon>
        <taxon>eudicotyledons</taxon>
        <taxon>Gunneridae</taxon>
        <taxon>Pentapetalae</taxon>
        <taxon>rosids</taxon>
        <taxon>fabids</taxon>
        <taxon>Fabales</taxon>
        <taxon>Fabaceae</taxon>
        <taxon>Papilionoideae</taxon>
        <taxon>50 kb inversion clade</taxon>
        <taxon>dalbergioids sensu lato</taxon>
        <taxon>Dalbergieae</taxon>
        <taxon>Pterocarpus clade</taxon>
        <taxon>Arachis</taxon>
    </lineage>
</organism>
<name>A0A9C6TPE7_ARADU</name>
<dbReference type="GeneID" id="107480304"/>